<dbReference type="Pfam" id="PF02823">
    <property type="entry name" value="ATP-synt_DE_N"/>
    <property type="match status" value="1"/>
</dbReference>
<gene>
    <name evidence="8 11" type="primary">atpC</name>
    <name evidence="11" type="ORF">IAA69_00005</name>
</gene>
<comment type="subunit">
    <text evidence="8 9">F-type ATPases have 2 components, CF(1) - the catalytic core - and CF(0) - the membrane proton channel. CF(1) has five subunits: alpha(3), beta(3), gamma(1), delta(1), epsilon(1). CF(0) has three main subunits: a, b and c.</text>
</comment>
<comment type="caution">
    <text evidence="11">The sequence shown here is derived from an EMBL/GenBank/DDBJ whole genome shotgun (WGS) entry which is preliminary data.</text>
</comment>
<evidence type="ECO:0000256" key="8">
    <source>
        <dbReference type="HAMAP-Rule" id="MF_00530"/>
    </source>
</evidence>
<dbReference type="GO" id="GO:0045259">
    <property type="term" value="C:proton-transporting ATP synthase complex"/>
    <property type="evidence" value="ECO:0007669"/>
    <property type="project" value="UniProtKB-KW"/>
</dbReference>
<comment type="similarity">
    <text evidence="2 8 9">Belongs to the ATPase epsilon chain family.</text>
</comment>
<dbReference type="PANTHER" id="PTHR13822:SF10">
    <property type="entry name" value="ATP SYNTHASE EPSILON CHAIN, CHLOROPLASTIC"/>
    <property type="match status" value="1"/>
</dbReference>
<dbReference type="InterPro" id="IPR036771">
    <property type="entry name" value="ATPsynth_dsu/esu_N"/>
</dbReference>
<evidence type="ECO:0000256" key="9">
    <source>
        <dbReference type="RuleBase" id="RU003656"/>
    </source>
</evidence>
<keyword evidence="3 8" id="KW-0813">Transport</keyword>
<keyword evidence="4 8" id="KW-0406">Ion transport</keyword>
<dbReference type="HAMAP" id="MF_00530">
    <property type="entry name" value="ATP_synth_epsil_bac"/>
    <property type="match status" value="1"/>
</dbReference>
<evidence type="ECO:0000256" key="5">
    <source>
        <dbReference type="ARBA" id="ARBA00023136"/>
    </source>
</evidence>
<accession>A0A9D1D2D3</accession>
<evidence type="ECO:0000256" key="7">
    <source>
        <dbReference type="ARBA" id="ARBA00023310"/>
    </source>
</evidence>
<keyword evidence="8" id="KW-0375">Hydrogen ion transport</keyword>
<dbReference type="Proteomes" id="UP000824261">
    <property type="component" value="Unassembled WGS sequence"/>
</dbReference>
<dbReference type="GO" id="GO:0005886">
    <property type="term" value="C:plasma membrane"/>
    <property type="evidence" value="ECO:0007669"/>
    <property type="project" value="UniProtKB-SubCell"/>
</dbReference>
<proteinExistence type="inferred from homology"/>
<dbReference type="PANTHER" id="PTHR13822">
    <property type="entry name" value="ATP SYNTHASE DELTA/EPSILON CHAIN"/>
    <property type="match status" value="1"/>
</dbReference>
<keyword evidence="8" id="KW-1003">Cell membrane</keyword>
<evidence type="ECO:0000256" key="4">
    <source>
        <dbReference type="ARBA" id="ARBA00023065"/>
    </source>
</evidence>
<evidence type="ECO:0000256" key="1">
    <source>
        <dbReference type="ARBA" id="ARBA00004184"/>
    </source>
</evidence>
<name>A0A9D1D2D3_9ACTN</name>
<reference evidence="11" key="1">
    <citation type="submission" date="2020-10" db="EMBL/GenBank/DDBJ databases">
        <authorList>
            <person name="Gilroy R."/>
        </authorList>
    </citation>
    <scope>NUCLEOTIDE SEQUENCE</scope>
    <source>
        <strain evidence="11">ChiGjej1B1-2707</strain>
    </source>
</reference>
<evidence type="ECO:0000256" key="3">
    <source>
        <dbReference type="ARBA" id="ARBA00022448"/>
    </source>
</evidence>
<organism evidence="11 12">
    <name type="scientific">Candidatus Aveggerthella stercoripullorum</name>
    <dbReference type="NCBI Taxonomy" id="2840688"/>
    <lineage>
        <taxon>Bacteria</taxon>
        <taxon>Bacillati</taxon>
        <taxon>Actinomycetota</taxon>
        <taxon>Coriobacteriia</taxon>
        <taxon>Eggerthellales</taxon>
        <taxon>Eggerthellaceae</taxon>
        <taxon>Eggerthellaceae incertae sedis</taxon>
        <taxon>Candidatus Aveggerthella</taxon>
    </lineage>
</organism>
<keyword evidence="6 8" id="KW-0139">CF(1)</keyword>
<reference evidence="11" key="2">
    <citation type="journal article" date="2021" name="PeerJ">
        <title>Extensive microbial diversity within the chicken gut microbiome revealed by metagenomics and culture.</title>
        <authorList>
            <person name="Gilroy R."/>
            <person name="Ravi A."/>
            <person name="Getino M."/>
            <person name="Pursley I."/>
            <person name="Horton D.L."/>
            <person name="Alikhan N.F."/>
            <person name="Baker D."/>
            <person name="Gharbi K."/>
            <person name="Hall N."/>
            <person name="Watson M."/>
            <person name="Adriaenssens E.M."/>
            <person name="Foster-Nyarko E."/>
            <person name="Jarju S."/>
            <person name="Secka A."/>
            <person name="Antonio M."/>
            <person name="Oren A."/>
            <person name="Chaudhuri R.R."/>
            <person name="La Ragione R."/>
            <person name="Hildebrand F."/>
            <person name="Pallen M.J."/>
        </authorList>
    </citation>
    <scope>NUCLEOTIDE SEQUENCE</scope>
    <source>
        <strain evidence="11">ChiGjej1B1-2707</strain>
    </source>
</reference>
<keyword evidence="7 8" id="KW-0066">ATP synthesis</keyword>
<comment type="subcellular location">
    <subcellularLocation>
        <location evidence="8">Cell membrane</location>
        <topology evidence="8">Peripheral membrane protein</topology>
    </subcellularLocation>
    <subcellularLocation>
        <location evidence="1">Endomembrane system</location>
        <topology evidence="1">Peripheral membrane protein</topology>
    </subcellularLocation>
</comment>
<dbReference type="SUPFAM" id="SSF51344">
    <property type="entry name" value="Epsilon subunit of F1F0-ATP synthase N-terminal domain"/>
    <property type="match status" value="1"/>
</dbReference>
<evidence type="ECO:0000259" key="10">
    <source>
        <dbReference type="Pfam" id="PF02823"/>
    </source>
</evidence>
<dbReference type="InterPro" id="IPR020546">
    <property type="entry name" value="ATP_synth_F1_dsu/esu_N"/>
</dbReference>
<dbReference type="EMBL" id="DVGB01000001">
    <property type="protein sequence ID" value="HIR00650.1"/>
    <property type="molecule type" value="Genomic_DNA"/>
</dbReference>
<dbReference type="InterPro" id="IPR001469">
    <property type="entry name" value="ATP_synth_F1_dsu/esu"/>
</dbReference>
<dbReference type="CDD" id="cd12152">
    <property type="entry name" value="F1-ATPase_delta"/>
    <property type="match status" value="1"/>
</dbReference>
<keyword evidence="5 8" id="KW-0472">Membrane</keyword>
<dbReference type="GO" id="GO:0046933">
    <property type="term" value="F:proton-transporting ATP synthase activity, rotational mechanism"/>
    <property type="evidence" value="ECO:0007669"/>
    <property type="project" value="UniProtKB-UniRule"/>
</dbReference>
<dbReference type="NCBIfam" id="TIGR01216">
    <property type="entry name" value="ATP_synt_epsi"/>
    <property type="match status" value="1"/>
</dbReference>
<feature type="domain" description="ATP synthase F1 complex delta/epsilon subunit N-terminal" evidence="10">
    <location>
        <begin position="4"/>
        <end position="84"/>
    </location>
</feature>
<evidence type="ECO:0000256" key="2">
    <source>
        <dbReference type="ARBA" id="ARBA00005712"/>
    </source>
</evidence>
<dbReference type="Gene3D" id="2.60.15.10">
    <property type="entry name" value="F0F1 ATP synthase delta/epsilon subunit, N-terminal"/>
    <property type="match status" value="1"/>
</dbReference>
<comment type="function">
    <text evidence="8">Produces ATP from ADP in the presence of a proton gradient across the membrane.</text>
</comment>
<dbReference type="GO" id="GO:0005524">
    <property type="term" value="F:ATP binding"/>
    <property type="evidence" value="ECO:0007669"/>
    <property type="project" value="UniProtKB-UniRule"/>
</dbReference>
<protein>
    <recommendedName>
        <fullName evidence="8">ATP synthase epsilon chain</fullName>
    </recommendedName>
    <alternativeName>
        <fullName evidence="8">ATP synthase F1 sector epsilon subunit</fullName>
    </alternativeName>
    <alternativeName>
        <fullName evidence="8">F-ATPase epsilon subunit</fullName>
    </alternativeName>
</protein>
<evidence type="ECO:0000313" key="11">
    <source>
        <dbReference type="EMBL" id="HIR00650.1"/>
    </source>
</evidence>
<evidence type="ECO:0000313" key="12">
    <source>
        <dbReference type="Proteomes" id="UP000824261"/>
    </source>
</evidence>
<evidence type="ECO:0000256" key="6">
    <source>
        <dbReference type="ARBA" id="ARBA00023196"/>
    </source>
</evidence>
<dbReference type="GO" id="GO:0012505">
    <property type="term" value="C:endomembrane system"/>
    <property type="evidence" value="ECO:0007669"/>
    <property type="project" value="UniProtKB-SubCell"/>
</dbReference>
<dbReference type="AlphaFoldDB" id="A0A9D1D2D3"/>
<sequence>MSSLSCDIVTPEAKLMSEDFYMVIVPGVEGEMGFLQGHAPLVSALADGTVRLHKQAGDKERVIALQGGYVEVTGEKVIILADRACPVEEIDVEAVRAEREEMLRQLEALSADDAGRPTLEGALAWCDVRLKAVA</sequence>